<dbReference type="Pfam" id="PF02706">
    <property type="entry name" value="Wzz"/>
    <property type="match status" value="1"/>
</dbReference>
<evidence type="ECO:0000256" key="13">
    <source>
        <dbReference type="ARBA" id="ARBA00023136"/>
    </source>
</evidence>
<keyword evidence="16" id="KW-0175">Coiled coil</keyword>
<name>A0A2A8CVM9_9BACT</name>
<keyword evidence="12 18" id="KW-1133">Transmembrane helix</keyword>
<evidence type="ECO:0000256" key="16">
    <source>
        <dbReference type="SAM" id="Coils"/>
    </source>
</evidence>
<evidence type="ECO:0000256" key="18">
    <source>
        <dbReference type="SAM" id="Phobius"/>
    </source>
</evidence>
<reference evidence="20 21" key="1">
    <citation type="submission" date="2017-10" db="EMBL/GenBank/DDBJ databases">
        <title>Draft genome of Longibacter Salinarum.</title>
        <authorList>
            <person name="Goh K.M."/>
            <person name="Shamsir M.S."/>
            <person name="Lim S.W."/>
        </authorList>
    </citation>
    <scope>NUCLEOTIDE SEQUENCE [LARGE SCALE GENOMIC DNA]</scope>
    <source>
        <strain evidence="20 21">KCTC 52045</strain>
    </source>
</reference>
<evidence type="ECO:0000256" key="14">
    <source>
        <dbReference type="ARBA" id="ARBA00023137"/>
    </source>
</evidence>
<evidence type="ECO:0000259" key="19">
    <source>
        <dbReference type="SMART" id="SM00382"/>
    </source>
</evidence>
<feature type="domain" description="AAA+ ATPase" evidence="19">
    <location>
        <begin position="611"/>
        <end position="774"/>
    </location>
</feature>
<dbReference type="InterPro" id="IPR005702">
    <property type="entry name" value="Wzc-like_C"/>
</dbReference>
<dbReference type="Pfam" id="PF13614">
    <property type="entry name" value="AAA_31"/>
    <property type="match status" value="1"/>
</dbReference>
<evidence type="ECO:0000256" key="3">
    <source>
        <dbReference type="ARBA" id="ARBA00008883"/>
    </source>
</evidence>
<dbReference type="InterPro" id="IPR025669">
    <property type="entry name" value="AAA_dom"/>
</dbReference>
<keyword evidence="14" id="KW-0829">Tyrosine-protein kinase</keyword>
<evidence type="ECO:0000256" key="10">
    <source>
        <dbReference type="ARBA" id="ARBA00022777"/>
    </source>
</evidence>
<keyword evidence="5" id="KW-1003">Cell membrane</keyword>
<keyword evidence="11" id="KW-0067">ATP-binding</keyword>
<protein>
    <recommendedName>
        <fullName evidence="4">non-specific protein-tyrosine kinase</fullName>
        <ecNumber evidence="4">2.7.10.2</ecNumber>
    </recommendedName>
</protein>
<dbReference type="InterPro" id="IPR050445">
    <property type="entry name" value="Bact_polysacc_biosynth/exp"/>
</dbReference>
<dbReference type="AlphaFoldDB" id="A0A2A8CVM9"/>
<evidence type="ECO:0000313" key="20">
    <source>
        <dbReference type="EMBL" id="PEN12809.1"/>
    </source>
</evidence>
<dbReference type="Gene3D" id="3.40.50.300">
    <property type="entry name" value="P-loop containing nucleotide triphosphate hydrolases"/>
    <property type="match status" value="1"/>
</dbReference>
<keyword evidence="21" id="KW-1185">Reference proteome</keyword>
<evidence type="ECO:0000313" key="21">
    <source>
        <dbReference type="Proteomes" id="UP000220102"/>
    </source>
</evidence>
<evidence type="ECO:0000256" key="17">
    <source>
        <dbReference type="SAM" id="MobiDB-lite"/>
    </source>
</evidence>
<feature type="coiled-coil region" evidence="16">
    <location>
        <begin position="357"/>
        <end position="434"/>
    </location>
</feature>
<gene>
    <name evidence="20" type="ORF">CRI94_12440</name>
</gene>
<keyword evidence="10" id="KW-0418">Kinase</keyword>
<keyword evidence="13 18" id="KW-0472">Membrane</keyword>
<dbReference type="EC" id="2.7.10.2" evidence="4"/>
<dbReference type="EMBL" id="PDEQ01000006">
    <property type="protein sequence ID" value="PEN12809.1"/>
    <property type="molecule type" value="Genomic_DNA"/>
</dbReference>
<evidence type="ECO:0000256" key="4">
    <source>
        <dbReference type="ARBA" id="ARBA00011903"/>
    </source>
</evidence>
<keyword evidence="9" id="KW-0547">Nucleotide-binding</keyword>
<dbReference type="SUPFAM" id="SSF52540">
    <property type="entry name" value="P-loop containing nucleoside triphosphate hydrolases"/>
    <property type="match status" value="1"/>
</dbReference>
<keyword evidence="6" id="KW-0997">Cell inner membrane</keyword>
<evidence type="ECO:0000256" key="15">
    <source>
        <dbReference type="ARBA" id="ARBA00051245"/>
    </source>
</evidence>
<comment type="subcellular location">
    <subcellularLocation>
        <location evidence="1">Cell inner membrane</location>
        <topology evidence="1">Multi-pass membrane protein</topology>
    </subcellularLocation>
</comment>
<evidence type="ECO:0000256" key="1">
    <source>
        <dbReference type="ARBA" id="ARBA00004429"/>
    </source>
</evidence>
<evidence type="ECO:0000256" key="8">
    <source>
        <dbReference type="ARBA" id="ARBA00022692"/>
    </source>
</evidence>
<feature type="coiled-coil region" evidence="16">
    <location>
        <begin position="223"/>
        <end position="332"/>
    </location>
</feature>
<dbReference type="InterPro" id="IPR003856">
    <property type="entry name" value="LPS_length_determ_N"/>
</dbReference>
<keyword evidence="7" id="KW-0808">Transferase</keyword>
<dbReference type="PANTHER" id="PTHR32309">
    <property type="entry name" value="TYROSINE-PROTEIN KINASE"/>
    <property type="match status" value="1"/>
</dbReference>
<feature type="compositionally biased region" description="Basic and acidic residues" evidence="17">
    <location>
        <begin position="1"/>
        <end position="11"/>
    </location>
</feature>
<dbReference type="OrthoDB" id="9794577at2"/>
<dbReference type="GO" id="GO:0005524">
    <property type="term" value="F:ATP binding"/>
    <property type="evidence" value="ECO:0007669"/>
    <property type="project" value="UniProtKB-KW"/>
</dbReference>
<sequence length="807" mass="89076">MNDKNLSRFDSGDMTPAPLRNGHASNRMNGSAHHGGGSSGSSSEANAGIDVAEILDMLRRGKWIIAATTIVVVALVGAYTYTVDPVYEAKSIVKIDLGAQSGPGGMGAFGQQRDLASEVGVLQYSAELASRVVAELRATESALEEKGKFPLLYGEDGQARSTNEVMSHMMQRVSFVPMQSQSMIQFTVESGVPEEASTVANLYSSQYEIFSREKARASVTAARDFLETQAEKRREEIRELEQQWETFAQNNQVVTQGIGGERLVAEYTELTARRDALRFELEQEEEALRLLRDQLAQFEPGLRETVQQEQEASGLRSEISVLERKIGEMRAEAAQYYVANDGLEGDTDRIETEFPQLADLLERINGLEKRKRSLTNQLVAEATQSSGLPGATAGNDSQMGTSALNRIMQLKTRITEQEIRIGQIEAQIAGLESAIQSYEPRLNRIPQQTIQREQIDRKLQQAERFYQSITSELQKTIIAEESELGYVETVRKAFVPSIPVKPNVQQNLLLGLLLGVGFGIGLAFLRLASNSRIYRPDDLLRNGYRVTGVVPKMDNEIKKEFRGRDTVEIEGHELSTRLLPILSPWSPVTENYRLIRTNMQYAGSGQSYGEPPQTILVTSPEPGDGKTTTAINLALTFVLSGKKVLLIDADMRRPTAHKLLGMERSPGLAEMLRGDDKVQVVRRTYVDGLYFVPAGKAEDPPTEALDSVRMDKLIELGKSRCDIVIIDTPPVLAASDPLVLAPRADATLVVTSANSTDVDSLDLTRDMLEGVGVSISGVIFNRFDDAKASGSNYKYGYYHSDNYRMVS</sequence>
<organism evidence="20 21">
    <name type="scientific">Longibacter salinarum</name>
    <dbReference type="NCBI Taxonomy" id="1850348"/>
    <lineage>
        <taxon>Bacteria</taxon>
        <taxon>Pseudomonadati</taxon>
        <taxon>Rhodothermota</taxon>
        <taxon>Rhodothermia</taxon>
        <taxon>Rhodothermales</taxon>
        <taxon>Salisaetaceae</taxon>
        <taxon>Longibacter</taxon>
    </lineage>
</organism>
<dbReference type="CDD" id="cd05387">
    <property type="entry name" value="BY-kinase"/>
    <property type="match status" value="1"/>
</dbReference>
<dbReference type="RefSeq" id="WP_098076198.1">
    <property type="nucleotide sequence ID" value="NZ_PDEQ01000006.1"/>
</dbReference>
<evidence type="ECO:0000256" key="11">
    <source>
        <dbReference type="ARBA" id="ARBA00022840"/>
    </source>
</evidence>
<dbReference type="GO" id="GO:0004715">
    <property type="term" value="F:non-membrane spanning protein tyrosine kinase activity"/>
    <property type="evidence" value="ECO:0007669"/>
    <property type="project" value="UniProtKB-EC"/>
</dbReference>
<dbReference type="Pfam" id="PF13807">
    <property type="entry name" value="GNVR"/>
    <property type="match status" value="1"/>
</dbReference>
<dbReference type="InterPro" id="IPR027417">
    <property type="entry name" value="P-loop_NTPase"/>
</dbReference>
<comment type="similarity">
    <text evidence="2">Belongs to the CpsD/CapB family.</text>
</comment>
<dbReference type="PANTHER" id="PTHR32309:SF13">
    <property type="entry name" value="FERRIC ENTEROBACTIN TRANSPORT PROTEIN FEPE"/>
    <property type="match status" value="1"/>
</dbReference>
<accession>A0A2A8CVM9</accession>
<feature type="transmembrane region" description="Helical" evidence="18">
    <location>
        <begin position="63"/>
        <end position="81"/>
    </location>
</feature>
<proteinExistence type="inferred from homology"/>
<keyword evidence="8 18" id="KW-0812">Transmembrane</keyword>
<dbReference type="GO" id="GO:0005886">
    <property type="term" value="C:plasma membrane"/>
    <property type="evidence" value="ECO:0007669"/>
    <property type="project" value="UniProtKB-SubCell"/>
</dbReference>
<evidence type="ECO:0000256" key="6">
    <source>
        <dbReference type="ARBA" id="ARBA00022519"/>
    </source>
</evidence>
<comment type="catalytic activity">
    <reaction evidence="15">
        <text>L-tyrosyl-[protein] + ATP = O-phospho-L-tyrosyl-[protein] + ADP + H(+)</text>
        <dbReference type="Rhea" id="RHEA:10596"/>
        <dbReference type="Rhea" id="RHEA-COMP:10136"/>
        <dbReference type="Rhea" id="RHEA-COMP:20101"/>
        <dbReference type="ChEBI" id="CHEBI:15378"/>
        <dbReference type="ChEBI" id="CHEBI:30616"/>
        <dbReference type="ChEBI" id="CHEBI:46858"/>
        <dbReference type="ChEBI" id="CHEBI:61978"/>
        <dbReference type="ChEBI" id="CHEBI:456216"/>
        <dbReference type="EC" id="2.7.10.2"/>
    </reaction>
</comment>
<evidence type="ECO:0000256" key="12">
    <source>
        <dbReference type="ARBA" id="ARBA00022989"/>
    </source>
</evidence>
<evidence type="ECO:0000256" key="5">
    <source>
        <dbReference type="ARBA" id="ARBA00022475"/>
    </source>
</evidence>
<evidence type="ECO:0000256" key="7">
    <source>
        <dbReference type="ARBA" id="ARBA00022679"/>
    </source>
</evidence>
<dbReference type="InterPro" id="IPR003593">
    <property type="entry name" value="AAA+_ATPase"/>
</dbReference>
<dbReference type="NCBIfam" id="TIGR01007">
    <property type="entry name" value="eps_fam"/>
    <property type="match status" value="1"/>
</dbReference>
<dbReference type="SMART" id="SM00382">
    <property type="entry name" value="AAA"/>
    <property type="match status" value="1"/>
</dbReference>
<comment type="similarity">
    <text evidence="3">Belongs to the etk/wzc family.</text>
</comment>
<comment type="caution">
    <text evidence="20">The sequence shown here is derived from an EMBL/GenBank/DDBJ whole genome shotgun (WGS) entry which is preliminary data.</text>
</comment>
<evidence type="ECO:0000256" key="2">
    <source>
        <dbReference type="ARBA" id="ARBA00007316"/>
    </source>
</evidence>
<evidence type="ECO:0000256" key="9">
    <source>
        <dbReference type="ARBA" id="ARBA00022741"/>
    </source>
</evidence>
<dbReference type="Proteomes" id="UP000220102">
    <property type="component" value="Unassembled WGS sequence"/>
</dbReference>
<dbReference type="InterPro" id="IPR032807">
    <property type="entry name" value="GNVR"/>
</dbReference>
<feature type="region of interest" description="Disordered" evidence="17">
    <location>
        <begin position="1"/>
        <end position="44"/>
    </location>
</feature>